<keyword evidence="9" id="KW-0732">Signal</keyword>
<evidence type="ECO:0000256" key="8">
    <source>
        <dbReference type="ARBA" id="ARBA00022679"/>
    </source>
</evidence>
<dbReference type="UniPathway" id="UPA00286"/>
<comment type="similarity">
    <text evidence="4">Belongs to the AlgJ family.</text>
</comment>
<reference evidence="16 17" key="1">
    <citation type="journal article" date="2006" name="Nat. Biotechnol.">
        <title>Complete genome sequence of the entomopathogenic and metabolically versatile soil bacterium Pseudomonas entomophila.</title>
        <authorList>
            <person name="Vodovar N."/>
            <person name="Vallenet D."/>
            <person name="Cruveiller S."/>
            <person name="Rouy Z."/>
            <person name="Barbe V."/>
            <person name="Acosta C."/>
            <person name="Cattolico L."/>
            <person name="Jubin C."/>
            <person name="Lajus A."/>
            <person name="Segurens B."/>
            <person name="Vacherie B."/>
            <person name="Wincker P."/>
            <person name="Weissenbach J."/>
            <person name="Lemaitre B."/>
            <person name="Medigue C."/>
            <person name="Boccard F."/>
        </authorList>
    </citation>
    <scope>NUCLEOTIDE SEQUENCE [LARGE SCALE GENOMIC DNA]</scope>
    <source>
        <strain evidence="16 17">L48</strain>
    </source>
</reference>
<name>Q1I824_PSEE4</name>
<keyword evidence="10" id="KW-0574">Periplasm</keyword>
<evidence type="ECO:0000256" key="4">
    <source>
        <dbReference type="ARBA" id="ARBA00006038"/>
    </source>
</evidence>
<evidence type="ECO:0000256" key="1">
    <source>
        <dbReference type="ARBA" id="ARBA00004418"/>
    </source>
</evidence>
<dbReference type="EMBL" id="CT573326">
    <property type="protein sequence ID" value="CAK16204.1"/>
    <property type="molecule type" value="Genomic_DNA"/>
</dbReference>
<keyword evidence="8" id="KW-0808">Transferase</keyword>
<feature type="domain" description="AlgX/AlgJ SGNH hydrolase-like" evidence="15">
    <location>
        <begin position="93"/>
        <end position="349"/>
    </location>
</feature>
<dbReference type="STRING" id="384676.PSEEN3459"/>
<comment type="pathway">
    <text evidence="3">Glycan biosynthesis; alginate biosynthesis.</text>
</comment>
<dbReference type="GO" id="GO:0005886">
    <property type="term" value="C:plasma membrane"/>
    <property type="evidence" value="ECO:0007669"/>
    <property type="project" value="UniProtKB-SubCell"/>
</dbReference>
<dbReference type="InterPro" id="IPR034657">
    <property type="entry name" value="AlgJ"/>
</dbReference>
<evidence type="ECO:0000256" key="13">
    <source>
        <dbReference type="ARBA" id="ARBA00023315"/>
    </source>
</evidence>
<dbReference type="GO" id="GO:0042597">
    <property type="term" value="C:periplasmic space"/>
    <property type="evidence" value="ECO:0007669"/>
    <property type="project" value="UniProtKB-SubCell"/>
</dbReference>
<protein>
    <recommendedName>
        <fullName evidence="5">Probable alginate O-acetylase AlgJ</fullName>
    </recommendedName>
    <alternativeName>
        <fullName evidence="14">Alginate biosynthesis protein AlgJ</fullName>
    </alternativeName>
</protein>
<evidence type="ECO:0000256" key="14">
    <source>
        <dbReference type="ARBA" id="ARBA00031031"/>
    </source>
</evidence>
<dbReference type="Proteomes" id="UP000000658">
    <property type="component" value="Chromosome"/>
</dbReference>
<evidence type="ECO:0000256" key="7">
    <source>
        <dbReference type="ARBA" id="ARBA00022519"/>
    </source>
</evidence>
<dbReference type="KEGG" id="pen:PSEEN3459"/>
<evidence type="ECO:0000256" key="12">
    <source>
        <dbReference type="ARBA" id="ARBA00023136"/>
    </source>
</evidence>
<evidence type="ECO:0000256" key="2">
    <source>
        <dbReference type="ARBA" id="ARBA00004587"/>
    </source>
</evidence>
<keyword evidence="7" id="KW-0997">Cell inner membrane</keyword>
<evidence type="ECO:0000256" key="3">
    <source>
        <dbReference type="ARBA" id="ARBA00005182"/>
    </source>
</evidence>
<organism evidence="16 17">
    <name type="scientific">Pseudomonas entomophila (strain L48)</name>
    <dbReference type="NCBI Taxonomy" id="384676"/>
    <lineage>
        <taxon>Bacteria</taxon>
        <taxon>Pseudomonadati</taxon>
        <taxon>Pseudomonadota</taxon>
        <taxon>Gammaproteobacteria</taxon>
        <taxon>Pseudomonadales</taxon>
        <taxon>Pseudomonadaceae</taxon>
        <taxon>Pseudomonas</taxon>
    </lineage>
</organism>
<evidence type="ECO:0000259" key="15">
    <source>
        <dbReference type="Pfam" id="PF16822"/>
    </source>
</evidence>
<keyword evidence="6" id="KW-1003">Cell membrane</keyword>
<evidence type="ECO:0000313" key="16">
    <source>
        <dbReference type="EMBL" id="CAK16204.1"/>
    </source>
</evidence>
<sequence>MFCGNHMYPVMKSASKANGVLFALVLAAMFVYSLPPVVSFARNQTDAWNLFVDGKLLRTFEQAYDKRFFLRDPSIGLWADAQFQLFGEGTQGVVLGKHGWLYTGQEYRVPNDLDANLASQLQQITQVAQRLASHGKHLVLLPLPMKLDIYAQHAQRAFDPRVSSLYARFVTDLQARQLDVVALREAYLRNLSGPALFLKSDTHWSPDGARLSAYELARQRPQLLGDQVYVSHKTGEKQVKGDLMNYLQFDHARLAPQFGPSLIELYETLKAEQTSDELFAEQTQSLLLVGTSYSKIDDWNFVGFLKEALNRDLLSVAVEARGPFEAMNQFLASDQLQDPRIDTVIWEFPLRTLLAHRPDTTRHTAQPGHF</sequence>
<dbReference type="CDD" id="cd14442">
    <property type="entry name" value="AlgJ_like"/>
    <property type="match status" value="1"/>
</dbReference>
<dbReference type="Pfam" id="PF16822">
    <property type="entry name" value="ALGX"/>
    <property type="match status" value="1"/>
</dbReference>
<accession>Q1I824</accession>
<dbReference type="GO" id="GO:0016746">
    <property type="term" value="F:acyltransferase activity"/>
    <property type="evidence" value="ECO:0007669"/>
    <property type="project" value="UniProtKB-KW"/>
</dbReference>
<keyword evidence="13" id="KW-0012">Acyltransferase</keyword>
<proteinExistence type="inferred from homology"/>
<evidence type="ECO:0000256" key="6">
    <source>
        <dbReference type="ARBA" id="ARBA00022475"/>
    </source>
</evidence>
<dbReference type="HOGENOM" id="CLU_057510_0_0_6"/>
<dbReference type="GO" id="GO:0042121">
    <property type="term" value="P:alginic acid biosynthetic process"/>
    <property type="evidence" value="ECO:0007669"/>
    <property type="project" value="UniProtKB-UniPathway"/>
</dbReference>
<keyword evidence="12" id="KW-0472">Membrane</keyword>
<dbReference type="eggNOG" id="ENOG5031Y0D">
    <property type="taxonomic scope" value="Bacteria"/>
</dbReference>
<evidence type="ECO:0000256" key="10">
    <source>
        <dbReference type="ARBA" id="ARBA00022764"/>
    </source>
</evidence>
<dbReference type="AlphaFoldDB" id="Q1I824"/>
<comment type="subcellular location">
    <subcellularLocation>
        <location evidence="2">Cell inner membrane</location>
        <topology evidence="2">Peripheral membrane protein</topology>
        <orientation evidence="2">Periplasmic side</orientation>
    </subcellularLocation>
    <subcellularLocation>
        <location evidence="1">Periplasm</location>
    </subcellularLocation>
</comment>
<evidence type="ECO:0000256" key="11">
    <source>
        <dbReference type="ARBA" id="ARBA00022841"/>
    </source>
</evidence>
<keyword evidence="11" id="KW-0016">Alginate biosynthesis</keyword>
<gene>
    <name evidence="16" type="ordered locus">PSEEN3459</name>
</gene>
<evidence type="ECO:0000313" key="17">
    <source>
        <dbReference type="Proteomes" id="UP000000658"/>
    </source>
</evidence>
<evidence type="ECO:0000256" key="5">
    <source>
        <dbReference type="ARBA" id="ARBA00016086"/>
    </source>
</evidence>
<dbReference type="InterPro" id="IPR031811">
    <property type="entry name" value="ALGX/ALGJ_SGNH-like"/>
</dbReference>
<evidence type="ECO:0000256" key="9">
    <source>
        <dbReference type="ARBA" id="ARBA00022729"/>
    </source>
</evidence>